<keyword evidence="2" id="KW-0472">Membrane</keyword>
<evidence type="ECO:0000256" key="1">
    <source>
        <dbReference type="SAM" id="MobiDB-lite"/>
    </source>
</evidence>
<protein>
    <submittedName>
        <fullName evidence="3">Uncharacterized protein</fullName>
    </submittedName>
</protein>
<accession>A0A438M6H3</accession>
<keyword evidence="2" id="KW-0812">Transmembrane</keyword>
<dbReference type="EMBL" id="SAUN01000001">
    <property type="protein sequence ID" value="RVX41297.1"/>
    <property type="molecule type" value="Genomic_DNA"/>
</dbReference>
<feature type="transmembrane region" description="Helical" evidence="2">
    <location>
        <begin position="95"/>
        <end position="116"/>
    </location>
</feature>
<gene>
    <name evidence="3" type="ORF">EDD27_3802</name>
</gene>
<sequence length="311" mass="33783">MSRHEISVERTYIPGHSEADTSRSESAASASPEEESDSGVLGLLERIGSVIIPIGVALYAVLYLGVEEMYGIFGISPQQAGIDQSVLLGRLMGTLILVLLIGIPTLGLIVGCCWVADKLTRGALGRLVQAIRRRPWISALIAALWSGATYWGLFDILGDLDIAIMVVTAVGLGVLTFLVPFRLLRRRPVGRAGTKILVGGLTGVGLGFLLILAMVRGAVEVQETGQANELLGYVGFQDQWTVIKNAEDDKPLYDGRWMMLLGESDGTYVFYDCDKLETFRRPMETTNLSDIQLDPEREKGFTCGSLAEENS</sequence>
<proteinExistence type="predicted"/>
<feature type="transmembrane region" description="Helical" evidence="2">
    <location>
        <begin position="196"/>
        <end position="215"/>
    </location>
</feature>
<organism evidence="3 4">
    <name type="scientific">Nonomuraea polychroma</name>
    <dbReference type="NCBI Taxonomy" id="46176"/>
    <lineage>
        <taxon>Bacteria</taxon>
        <taxon>Bacillati</taxon>
        <taxon>Actinomycetota</taxon>
        <taxon>Actinomycetes</taxon>
        <taxon>Streptosporangiales</taxon>
        <taxon>Streptosporangiaceae</taxon>
        <taxon>Nonomuraea</taxon>
    </lineage>
</organism>
<feature type="transmembrane region" description="Helical" evidence="2">
    <location>
        <begin position="136"/>
        <end position="154"/>
    </location>
</feature>
<feature type="region of interest" description="Disordered" evidence="1">
    <location>
        <begin position="14"/>
        <end position="34"/>
    </location>
</feature>
<name>A0A438M6H3_9ACTN</name>
<keyword evidence="2" id="KW-1133">Transmembrane helix</keyword>
<dbReference type="AlphaFoldDB" id="A0A438M6H3"/>
<reference evidence="3 4" key="1">
    <citation type="submission" date="2019-01" db="EMBL/GenBank/DDBJ databases">
        <title>Sequencing the genomes of 1000 actinobacteria strains.</title>
        <authorList>
            <person name="Klenk H.-P."/>
        </authorList>
    </citation>
    <scope>NUCLEOTIDE SEQUENCE [LARGE SCALE GENOMIC DNA]</scope>
    <source>
        <strain evidence="3 4">DSM 43925</strain>
    </source>
</reference>
<keyword evidence="4" id="KW-1185">Reference proteome</keyword>
<evidence type="ECO:0000313" key="4">
    <source>
        <dbReference type="Proteomes" id="UP000284824"/>
    </source>
</evidence>
<dbReference type="RefSeq" id="WP_241564113.1">
    <property type="nucleotide sequence ID" value="NZ_SAUN01000001.1"/>
</dbReference>
<comment type="caution">
    <text evidence="3">The sequence shown here is derived from an EMBL/GenBank/DDBJ whole genome shotgun (WGS) entry which is preliminary data.</text>
</comment>
<feature type="transmembrane region" description="Helical" evidence="2">
    <location>
        <begin position="47"/>
        <end position="66"/>
    </location>
</feature>
<feature type="transmembrane region" description="Helical" evidence="2">
    <location>
        <begin position="160"/>
        <end position="184"/>
    </location>
</feature>
<evidence type="ECO:0000256" key="2">
    <source>
        <dbReference type="SAM" id="Phobius"/>
    </source>
</evidence>
<evidence type="ECO:0000313" key="3">
    <source>
        <dbReference type="EMBL" id="RVX41297.1"/>
    </source>
</evidence>
<dbReference type="Proteomes" id="UP000284824">
    <property type="component" value="Unassembled WGS sequence"/>
</dbReference>